<keyword evidence="1" id="KW-0862">Zinc</keyword>
<feature type="zinc finger region" description="C3H1-type" evidence="1">
    <location>
        <begin position="379"/>
        <end position="406"/>
    </location>
</feature>
<sequence>MTSEHGLSGVMSFAQRFQNLQQHRDSNDALINDLLVYCERTENKLRQEKQQLLDELQNCQLDLAAAIKSRREHQQQLQKYEQSYDWVRQENEDLKFQEHWIKKGIEGGKAAAYALRSAIYEQCGSRADDVEVVARVVANLQGLSRAMQRDGCIDNVSELKDFTLGFTQAKASFDFVDVGYGKERADSKIKESTRWHLQNHNCKQIILGISHDAGYAPFLDEILRDEDTRQRVTLLEGFPTVHELVATKVSVLNLASDLFRKDKLIDRAVAPITRAPPSQAPLSAPPQDRPSASASAYPSPPMSSSSLASPPAPSASYANVITSVSPPPLITLPLTSRPAPPRQKTPARPQQPAWNPGPRGLDQPPQINNIAMEAIKKRKDTNKLCNNHYLRGPCAKDNCCFVHDYKPSADEIKAIAALARLNPCTLGQDCPAEDCIYGHNVSFAGPLPPCPTSGILTENLP</sequence>
<dbReference type="PANTHER" id="PTHR37543:SF1">
    <property type="entry name" value="CCCH ZINC FINGER DNA BINDING PROTEIN (AFU_ORTHOLOGUE AFUA_5G12760)"/>
    <property type="match status" value="1"/>
</dbReference>
<evidence type="ECO:0000313" key="6">
    <source>
        <dbReference type="Proteomes" id="UP000028045"/>
    </source>
</evidence>
<evidence type="ECO:0000313" key="5">
    <source>
        <dbReference type="EMBL" id="KEY67413.1"/>
    </source>
</evidence>
<dbReference type="Pfam" id="PF25542">
    <property type="entry name" value="zf-CCCH_12"/>
    <property type="match status" value="1"/>
</dbReference>
<dbReference type="OrthoDB" id="3512845at2759"/>
<keyword evidence="1" id="KW-0479">Metal-binding</keyword>
<accession>A0A084AQ34</accession>
<dbReference type="Pfam" id="PF25543">
    <property type="entry name" value="zf-CCCH_tandem"/>
    <property type="match status" value="1"/>
</dbReference>
<protein>
    <recommendedName>
        <fullName evidence="4">C3H1-type domain-containing protein</fullName>
    </recommendedName>
</protein>
<feature type="coiled-coil region" evidence="2">
    <location>
        <begin position="31"/>
        <end position="90"/>
    </location>
</feature>
<evidence type="ECO:0000256" key="1">
    <source>
        <dbReference type="PROSITE-ProRule" id="PRU00723"/>
    </source>
</evidence>
<dbReference type="InterPro" id="IPR057683">
    <property type="entry name" value="DUF7923"/>
</dbReference>
<feature type="region of interest" description="Disordered" evidence="3">
    <location>
        <begin position="275"/>
        <end position="312"/>
    </location>
</feature>
<feature type="region of interest" description="Disordered" evidence="3">
    <location>
        <begin position="329"/>
        <end position="364"/>
    </location>
</feature>
<dbReference type="Pfam" id="PF25540">
    <property type="entry name" value="DUF7923"/>
    <property type="match status" value="1"/>
</dbReference>
<organism evidence="5 6">
    <name type="scientific">Stachybotrys chartarum (strain CBS 109288 / IBT 7711)</name>
    <name type="common">Toxic black mold</name>
    <name type="synonym">Stilbospora chartarum</name>
    <dbReference type="NCBI Taxonomy" id="1280523"/>
    <lineage>
        <taxon>Eukaryota</taxon>
        <taxon>Fungi</taxon>
        <taxon>Dikarya</taxon>
        <taxon>Ascomycota</taxon>
        <taxon>Pezizomycotina</taxon>
        <taxon>Sordariomycetes</taxon>
        <taxon>Hypocreomycetidae</taxon>
        <taxon>Hypocreales</taxon>
        <taxon>Stachybotryaceae</taxon>
        <taxon>Stachybotrys</taxon>
    </lineage>
</organism>
<dbReference type="InterPro" id="IPR000571">
    <property type="entry name" value="Znf_CCCH"/>
</dbReference>
<keyword evidence="2" id="KW-0175">Coiled coil</keyword>
<evidence type="ECO:0000259" key="4">
    <source>
        <dbReference type="PROSITE" id="PS50103"/>
    </source>
</evidence>
<name>A0A084AQ34_STACB</name>
<dbReference type="HOGENOM" id="CLU_031811_0_1_1"/>
<gene>
    <name evidence="5" type="ORF">S7711_05941</name>
</gene>
<dbReference type="Proteomes" id="UP000028045">
    <property type="component" value="Unassembled WGS sequence"/>
</dbReference>
<keyword evidence="6" id="KW-1185">Reference proteome</keyword>
<evidence type="ECO:0000256" key="3">
    <source>
        <dbReference type="SAM" id="MobiDB-lite"/>
    </source>
</evidence>
<dbReference type="AlphaFoldDB" id="A0A084AQ34"/>
<dbReference type="GO" id="GO:0008270">
    <property type="term" value="F:zinc ion binding"/>
    <property type="evidence" value="ECO:0007669"/>
    <property type="project" value="UniProtKB-KW"/>
</dbReference>
<keyword evidence="1" id="KW-0863">Zinc-finger</keyword>
<dbReference type="InterPro" id="IPR057654">
    <property type="entry name" value="Znf-CCCH_tandem"/>
</dbReference>
<feature type="domain" description="C3H1-type" evidence="4">
    <location>
        <begin position="379"/>
        <end position="406"/>
    </location>
</feature>
<dbReference type="PANTHER" id="PTHR37543">
    <property type="entry name" value="CCCH ZINC FINGER DNA BINDING PROTEIN (AFU_ORTHOLOGUE AFUA_5G12760)"/>
    <property type="match status" value="1"/>
</dbReference>
<feature type="compositionally biased region" description="Low complexity" evidence="3">
    <location>
        <begin position="289"/>
        <end position="312"/>
    </location>
</feature>
<evidence type="ECO:0000256" key="2">
    <source>
        <dbReference type="SAM" id="Coils"/>
    </source>
</evidence>
<dbReference type="PROSITE" id="PS50103">
    <property type="entry name" value="ZF_C3H1"/>
    <property type="match status" value="1"/>
</dbReference>
<reference evidence="5 6" key="1">
    <citation type="journal article" date="2014" name="BMC Genomics">
        <title>Comparative genome sequencing reveals chemotype-specific gene clusters in the toxigenic black mold Stachybotrys.</title>
        <authorList>
            <person name="Semeiks J."/>
            <person name="Borek D."/>
            <person name="Otwinowski Z."/>
            <person name="Grishin N.V."/>
        </authorList>
    </citation>
    <scope>NUCLEOTIDE SEQUENCE [LARGE SCALE GENOMIC DNA]</scope>
    <source>
        <strain evidence="6">CBS 109288 / IBT 7711</strain>
    </source>
</reference>
<proteinExistence type="predicted"/>
<dbReference type="EMBL" id="KL648619">
    <property type="protein sequence ID" value="KEY67413.1"/>
    <property type="molecule type" value="Genomic_DNA"/>
</dbReference>